<accession>A0A2P6NY93</accession>
<dbReference type="AlphaFoldDB" id="A0A2P6NY93"/>
<protein>
    <recommendedName>
        <fullName evidence="3">COMM domain-containing protein</fullName>
    </recommendedName>
</protein>
<feature type="domain" description="COMM" evidence="3">
    <location>
        <begin position="415"/>
        <end position="483"/>
    </location>
</feature>
<dbReference type="OrthoDB" id="76101at2759"/>
<evidence type="ECO:0000256" key="2">
    <source>
        <dbReference type="SAM" id="MobiDB-lite"/>
    </source>
</evidence>
<feature type="region of interest" description="Disordered" evidence="2">
    <location>
        <begin position="57"/>
        <end position="79"/>
    </location>
</feature>
<proteinExistence type="predicted"/>
<comment type="function">
    <text evidence="1">Scaffold protein in the commander complex that is essential for endosomal recycling of transmembrane cargos; the commander complex is composed of the CCC subcomplex and the retriever subcomplex.</text>
</comment>
<keyword evidence="5" id="KW-1185">Reference proteome</keyword>
<gene>
    <name evidence="4" type="ORF">PROFUN_00393</name>
</gene>
<dbReference type="Proteomes" id="UP000241769">
    <property type="component" value="Unassembled WGS sequence"/>
</dbReference>
<dbReference type="InterPro" id="IPR017920">
    <property type="entry name" value="COMM"/>
</dbReference>
<dbReference type="EMBL" id="MDYQ01000007">
    <property type="protein sequence ID" value="PRP88925.1"/>
    <property type="molecule type" value="Genomic_DNA"/>
</dbReference>
<dbReference type="Pfam" id="PF07258">
    <property type="entry name" value="COMM_domain"/>
    <property type="match status" value="1"/>
</dbReference>
<sequence>MLSISIVYNRHKAEGLGGKMTGGGADCSLTGGAGEELRWDSLGRNNEGEPAVDLPVEPERSCDGTRPQIAQSGRGKTIGPMVERGVHRRGKILRARFSYVPSRRFFTKAVDTPKTTKTQTVGRMKRLTNGKQSLQDTDGRNVHLWTAIFCSDSGVTSSETSTTRLYLIGKGVMSVHGVISSGLGILEMIRRYYSPTSSMTGRCIHNADHNVYLVTALDSNLVHNQTSLLPVDPSVASSTASSPTGFDRRLYTYHLFGVWIDTPIGCCLDLRPRRLLTRQYNPLGIRPKRFTTGEISPQIPSDFQRLNSVDPEGINLLTDAILSFISGQNPDLMDTLPDLSQGTRIPGAPLKSILQSLLFFFRGELRANASPTFVKEDLLSLGLESSRAAQVSHKWKEMFVTLSRSAIGQTLVVNQIVDMQWKFGVTASSNEALKVGSSYLQLKLTLDKGEGSLEHISMELTLPEFYQLYAEMQKAKANLEYFNT</sequence>
<dbReference type="InterPro" id="IPR047155">
    <property type="entry name" value="COMMD4/6/7/8"/>
</dbReference>
<evidence type="ECO:0000313" key="5">
    <source>
        <dbReference type="Proteomes" id="UP000241769"/>
    </source>
</evidence>
<name>A0A2P6NY93_9EUKA</name>
<organism evidence="4 5">
    <name type="scientific">Planoprotostelium fungivorum</name>
    <dbReference type="NCBI Taxonomy" id="1890364"/>
    <lineage>
        <taxon>Eukaryota</taxon>
        <taxon>Amoebozoa</taxon>
        <taxon>Evosea</taxon>
        <taxon>Variosea</taxon>
        <taxon>Cavosteliida</taxon>
        <taxon>Cavosteliaceae</taxon>
        <taxon>Planoprotostelium</taxon>
    </lineage>
</organism>
<dbReference type="GO" id="GO:0051059">
    <property type="term" value="F:NF-kappaB binding"/>
    <property type="evidence" value="ECO:0007669"/>
    <property type="project" value="TreeGrafter"/>
</dbReference>
<evidence type="ECO:0000259" key="3">
    <source>
        <dbReference type="PROSITE" id="PS51269"/>
    </source>
</evidence>
<comment type="caution">
    <text evidence="4">The sequence shown here is derived from an EMBL/GenBank/DDBJ whole genome shotgun (WGS) entry which is preliminary data.</text>
</comment>
<evidence type="ECO:0000256" key="1">
    <source>
        <dbReference type="ARBA" id="ARBA00093300"/>
    </source>
</evidence>
<dbReference type="GO" id="GO:0045892">
    <property type="term" value="P:negative regulation of DNA-templated transcription"/>
    <property type="evidence" value="ECO:0007669"/>
    <property type="project" value="TreeGrafter"/>
</dbReference>
<dbReference type="PANTHER" id="PTHR16231">
    <property type="entry name" value="COMM DOMAIN-CONTAINING PROTEIN 4-8 FAMILY MEMBER"/>
    <property type="match status" value="1"/>
</dbReference>
<dbReference type="PROSITE" id="PS51269">
    <property type="entry name" value="COMM"/>
    <property type="match status" value="1"/>
</dbReference>
<dbReference type="InParanoid" id="A0A2P6NY93"/>
<reference evidence="4 5" key="1">
    <citation type="journal article" date="2018" name="Genome Biol. Evol.">
        <title>Multiple Roots of Fruiting Body Formation in Amoebozoa.</title>
        <authorList>
            <person name="Hillmann F."/>
            <person name="Forbes G."/>
            <person name="Novohradska S."/>
            <person name="Ferling I."/>
            <person name="Riege K."/>
            <person name="Groth M."/>
            <person name="Westermann M."/>
            <person name="Marz M."/>
            <person name="Spaller T."/>
            <person name="Winckler T."/>
            <person name="Schaap P."/>
            <person name="Glockner G."/>
        </authorList>
    </citation>
    <scope>NUCLEOTIDE SEQUENCE [LARGE SCALE GENOMIC DNA]</scope>
    <source>
        <strain evidence="4 5">Jena</strain>
    </source>
</reference>
<evidence type="ECO:0000313" key="4">
    <source>
        <dbReference type="EMBL" id="PRP88925.1"/>
    </source>
</evidence>
<dbReference type="GO" id="GO:0033209">
    <property type="term" value="P:tumor necrosis factor-mediated signaling pathway"/>
    <property type="evidence" value="ECO:0007669"/>
    <property type="project" value="TreeGrafter"/>
</dbReference>
<dbReference type="Pfam" id="PF21672">
    <property type="entry name" value="COMM_HN"/>
    <property type="match status" value="1"/>
</dbReference>
<dbReference type="STRING" id="1890364.A0A2P6NY93"/>
<dbReference type="PANTHER" id="PTHR16231:SF2">
    <property type="entry name" value="COMM DOMAIN-CONTAINING PROTEIN 7"/>
    <property type="match status" value="1"/>
</dbReference>